<dbReference type="InterPro" id="IPR024796">
    <property type="entry name" value="T4_endonuc_V"/>
</dbReference>
<dbReference type="EMBL" id="KR534323">
    <property type="protein sequence ID" value="AKO60982.1"/>
    <property type="molecule type" value="Genomic_DNA"/>
</dbReference>
<dbReference type="GeneID" id="26796576"/>
<dbReference type="Gene3D" id="1.10.440.10">
    <property type="entry name" value="T4 endonuclease V"/>
    <property type="match status" value="1"/>
</dbReference>
<reference evidence="1 2" key="1">
    <citation type="submission" date="2015-05" db="EMBL/GenBank/DDBJ databases">
        <authorList>
            <person name="Wang D.B."/>
            <person name="Wang M."/>
        </authorList>
    </citation>
    <scope>NUCLEOTIDE SEQUENCE [LARGE SCALE GENOMIC DNA]</scope>
</reference>
<keyword evidence="2" id="KW-1185">Reference proteome</keyword>
<dbReference type="GO" id="GO:0033892">
    <property type="term" value="F:deoxyribonuclease (pyrimidine dimer) activity"/>
    <property type="evidence" value="ECO:0007669"/>
    <property type="project" value="UniProtKB-EC"/>
</dbReference>
<evidence type="ECO:0000313" key="1">
    <source>
        <dbReference type="EMBL" id="AKO60982.1"/>
    </source>
</evidence>
<keyword evidence="1" id="KW-0255">Endonuclease</keyword>
<dbReference type="InterPro" id="IPR004260">
    <property type="entry name" value="Pyr-dimer_DNA_glycosylase"/>
</dbReference>
<dbReference type="SUPFAM" id="SSF47077">
    <property type="entry name" value="T4 endonuclease V"/>
    <property type="match status" value="1"/>
</dbReference>
<sequence length="168" mass="20242">MTRINTINPSDLTDQWLIAEWRELPRIVNELVKHPHRFKQNGIPANYTLNAGHVKFFRDKLLYLAKRHRLLKRELKARGIKHDKNVKVELYKLDKSLKSLCCNDWTPTPTDHALLIERLQERFNLRKKDYTLTTVIKYPNIRNSVFKNVIDDDHDWQIYSTRFKKYLK</sequence>
<evidence type="ECO:0000313" key="2">
    <source>
        <dbReference type="Proteomes" id="UP000202763"/>
    </source>
</evidence>
<dbReference type="OrthoDB" id="18384at10239"/>
<dbReference type="Pfam" id="PF03013">
    <property type="entry name" value="Pyr_excise"/>
    <property type="match status" value="1"/>
</dbReference>
<keyword evidence="1" id="KW-0540">Nuclease</keyword>
<dbReference type="KEGG" id="vg:26796576"/>
<protein>
    <submittedName>
        <fullName evidence="1">Endonuclease V</fullName>
        <ecNumber evidence="1">3.1.25.1</ecNumber>
    </submittedName>
</protein>
<dbReference type="Proteomes" id="UP000202763">
    <property type="component" value="Segment"/>
</dbReference>
<accession>A0A0H4INU4</accession>
<dbReference type="RefSeq" id="YP_009225515.1">
    <property type="nucleotide sequence ID" value="NC_029094.1"/>
</dbReference>
<keyword evidence="1" id="KW-0378">Hydrolase</keyword>
<name>A0A0H4INU4_9CAUD</name>
<organism evidence="1 2">
    <name type="scientific">Pseudoalteromonas phage H101</name>
    <dbReference type="NCBI Taxonomy" id="1654919"/>
    <lineage>
        <taxon>Viruses</taxon>
        <taxon>Duplodnaviria</taxon>
        <taxon>Heunggongvirae</taxon>
        <taxon>Uroviricota</taxon>
        <taxon>Caudoviricetes</taxon>
        <taxon>Shandongvirus</taxon>
        <taxon>Shandongvirus H101</taxon>
    </lineage>
</organism>
<dbReference type="EC" id="3.1.25.1" evidence="1"/>
<proteinExistence type="predicted"/>